<proteinExistence type="predicted"/>
<sequence>MQVTEPPTKIFAIFEGTSKIKRLGAVTGLPVR</sequence>
<evidence type="ECO:0000313" key="1">
    <source>
        <dbReference type="EMBL" id="NYD52469.1"/>
    </source>
</evidence>
<protein>
    <submittedName>
        <fullName evidence="1">Uncharacterized protein</fullName>
    </submittedName>
</protein>
<accession>A0A7Y9ER90</accession>
<organism evidence="1 2">
    <name type="scientific">Actinomadura luteofluorescens</name>
    <dbReference type="NCBI Taxonomy" id="46163"/>
    <lineage>
        <taxon>Bacteria</taxon>
        <taxon>Bacillati</taxon>
        <taxon>Actinomycetota</taxon>
        <taxon>Actinomycetes</taxon>
        <taxon>Streptosporangiales</taxon>
        <taxon>Thermomonosporaceae</taxon>
        <taxon>Actinomadura</taxon>
    </lineage>
</organism>
<comment type="caution">
    <text evidence="1">The sequence shown here is derived from an EMBL/GenBank/DDBJ whole genome shotgun (WGS) entry which is preliminary data.</text>
</comment>
<gene>
    <name evidence="1" type="ORF">BJY14_008452</name>
</gene>
<evidence type="ECO:0000313" key="2">
    <source>
        <dbReference type="Proteomes" id="UP000529783"/>
    </source>
</evidence>
<reference evidence="1 2" key="1">
    <citation type="submission" date="2020-07" db="EMBL/GenBank/DDBJ databases">
        <title>Sequencing the genomes of 1000 actinobacteria strains.</title>
        <authorList>
            <person name="Klenk H.-P."/>
        </authorList>
    </citation>
    <scope>NUCLEOTIDE SEQUENCE [LARGE SCALE GENOMIC DNA]</scope>
    <source>
        <strain evidence="1 2">DSM 40398</strain>
    </source>
</reference>
<dbReference type="AlphaFoldDB" id="A0A7Y9ER90"/>
<dbReference type="Proteomes" id="UP000529783">
    <property type="component" value="Unassembled WGS sequence"/>
</dbReference>
<keyword evidence="2" id="KW-1185">Reference proteome</keyword>
<name>A0A7Y9ER90_9ACTN</name>
<dbReference type="EMBL" id="JACCBA010000001">
    <property type="protein sequence ID" value="NYD52469.1"/>
    <property type="molecule type" value="Genomic_DNA"/>
</dbReference>